<dbReference type="InterPro" id="IPR003593">
    <property type="entry name" value="AAA+_ATPase"/>
</dbReference>
<dbReference type="Proteomes" id="UP000522864">
    <property type="component" value="Unassembled WGS sequence"/>
</dbReference>
<sequence length="256" mass="28515">MYKLIVEDVHKNYGSHEVLKGVSLKAKAGDVISIIGSSGSGKSTFLRCINLLEQPSAGRITVNAEELLTRKNSGGDLCAANPRQLQRMRSQLSMVFQHFNLWSHMTVLENLIECPMSVLGLARKEALERARHYLAKVGLAEKVESQYPAHLSGGQQQRVAIARALTMEPQVMLFDEPTSALDPELVGEVLKVMQQLAEEGRTMVVVTHEMAFARQVSNHVVFLHQGRIEEQGDPDRVFEQPRSERLKQFLAGSLKS</sequence>
<evidence type="ECO:0000256" key="7">
    <source>
        <dbReference type="ARBA" id="ARBA00022970"/>
    </source>
</evidence>
<evidence type="ECO:0000313" key="10">
    <source>
        <dbReference type="Proteomes" id="UP000522864"/>
    </source>
</evidence>
<dbReference type="GO" id="GO:0016887">
    <property type="term" value="F:ATP hydrolysis activity"/>
    <property type="evidence" value="ECO:0007669"/>
    <property type="project" value="InterPro"/>
</dbReference>
<dbReference type="Gene3D" id="3.40.50.300">
    <property type="entry name" value="P-loop containing nucleotide triphosphate hydrolases"/>
    <property type="match status" value="1"/>
</dbReference>
<dbReference type="SUPFAM" id="SSF52540">
    <property type="entry name" value="P-loop containing nucleoside triphosphate hydrolases"/>
    <property type="match status" value="1"/>
</dbReference>
<keyword evidence="4" id="KW-0997">Cell inner membrane</keyword>
<keyword evidence="4" id="KW-1003">Cell membrane</keyword>
<dbReference type="PROSITE" id="PS50893">
    <property type="entry name" value="ABC_TRANSPORTER_2"/>
    <property type="match status" value="1"/>
</dbReference>
<dbReference type="AlphaFoldDB" id="A0A7Y8BRF8"/>
<dbReference type="EMBL" id="JACAQA010000004">
    <property type="protein sequence ID" value="NWB84692.1"/>
    <property type="molecule type" value="Genomic_DNA"/>
</dbReference>
<dbReference type="PANTHER" id="PTHR43166:SF15">
    <property type="entry name" value="HISTIDINE TRANSPORT ATP-BINDING PROTEIN HISP"/>
    <property type="match status" value="1"/>
</dbReference>
<dbReference type="GO" id="GO:0005886">
    <property type="term" value="C:plasma membrane"/>
    <property type="evidence" value="ECO:0007669"/>
    <property type="project" value="UniProtKB-SubCell"/>
</dbReference>
<evidence type="ECO:0000256" key="1">
    <source>
        <dbReference type="ARBA" id="ARBA00004417"/>
    </source>
</evidence>
<accession>A0A7Y8BRF8</accession>
<dbReference type="InterPro" id="IPR017871">
    <property type="entry name" value="ABC_transporter-like_CS"/>
</dbReference>
<dbReference type="CDD" id="cd03262">
    <property type="entry name" value="ABC_HisP_GlnQ"/>
    <property type="match status" value="1"/>
</dbReference>
<evidence type="ECO:0000256" key="2">
    <source>
        <dbReference type="ARBA" id="ARBA00005417"/>
    </source>
</evidence>
<dbReference type="GO" id="GO:0005524">
    <property type="term" value="F:ATP binding"/>
    <property type="evidence" value="ECO:0007669"/>
    <property type="project" value="UniProtKB-KW"/>
</dbReference>
<proteinExistence type="inferred from homology"/>
<evidence type="ECO:0000256" key="5">
    <source>
        <dbReference type="ARBA" id="ARBA00022741"/>
    </source>
</evidence>
<dbReference type="SMART" id="SM00382">
    <property type="entry name" value="AAA"/>
    <property type="match status" value="1"/>
</dbReference>
<dbReference type="GO" id="GO:0015424">
    <property type="term" value="F:ABC-type amino acid transporter activity"/>
    <property type="evidence" value="ECO:0007669"/>
    <property type="project" value="InterPro"/>
</dbReference>
<dbReference type="PANTHER" id="PTHR43166">
    <property type="entry name" value="AMINO ACID IMPORT ATP-BINDING PROTEIN"/>
    <property type="match status" value="1"/>
</dbReference>
<comment type="similarity">
    <text evidence="2">Belongs to the ABC transporter superfamily.</text>
</comment>
<evidence type="ECO:0000256" key="3">
    <source>
        <dbReference type="ARBA" id="ARBA00022448"/>
    </source>
</evidence>
<evidence type="ECO:0000256" key="4">
    <source>
        <dbReference type="ARBA" id="ARBA00022519"/>
    </source>
</evidence>
<protein>
    <submittedName>
        <fullName evidence="9">ATP-binding cassette domain-containing protein</fullName>
    </submittedName>
</protein>
<dbReference type="InterPro" id="IPR027417">
    <property type="entry name" value="P-loop_NTPase"/>
</dbReference>
<keyword evidence="7" id="KW-0029">Amino-acid transport</keyword>
<dbReference type="FunFam" id="3.40.50.300:FF:000020">
    <property type="entry name" value="Amino acid ABC transporter ATP-binding component"/>
    <property type="match status" value="1"/>
</dbReference>
<comment type="caution">
    <text evidence="9">The sequence shown here is derived from an EMBL/GenBank/DDBJ whole genome shotgun (WGS) entry which is preliminary data.</text>
</comment>
<dbReference type="Pfam" id="PF00005">
    <property type="entry name" value="ABC_tran"/>
    <property type="match status" value="1"/>
</dbReference>
<reference evidence="9 10" key="1">
    <citation type="submission" date="2020-04" db="EMBL/GenBank/DDBJ databases">
        <title>Molecular characterization of pseudomonads from Agaricus bisporus reveal novel blotch 2 pathogens in Western Europe.</title>
        <authorList>
            <person name="Taparia T."/>
            <person name="Krijger M."/>
            <person name="Haynes E."/>
            <person name="Elpinstone J.G."/>
            <person name="Noble R."/>
            <person name="Van Der Wolf J."/>
        </authorList>
    </citation>
    <scope>NUCLEOTIDE SEQUENCE [LARGE SCALE GENOMIC DNA]</scope>
    <source>
        <strain evidence="9 10">G9001</strain>
    </source>
</reference>
<comment type="subcellular location">
    <subcellularLocation>
        <location evidence="1">Cell inner membrane</location>
        <topology evidence="1">Peripheral membrane protein</topology>
    </subcellularLocation>
</comment>
<dbReference type="PROSITE" id="PS00211">
    <property type="entry name" value="ABC_TRANSPORTER_1"/>
    <property type="match status" value="1"/>
</dbReference>
<gene>
    <name evidence="9" type="ORF">HX830_07345</name>
</gene>
<dbReference type="PIRSF" id="PIRSF039085">
    <property type="entry name" value="ABC_ATPase_HisP"/>
    <property type="match status" value="1"/>
</dbReference>
<keyword evidence="6 9" id="KW-0067">ATP-binding</keyword>
<evidence type="ECO:0000313" key="9">
    <source>
        <dbReference type="EMBL" id="NWB84692.1"/>
    </source>
</evidence>
<keyword evidence="5" id="KW-0547">Nucleotide-binding</keyword>
<feature type="domain" description="ABC transporter" evidence="8">
    <location>
        <begin position="4"/>
        <end position="250"/>
    </location>
</feature>
<organism evidence="9 10">
    <name type="scientific">Pseudomonas gingeri</name>
    <dbReference type="NCBI Taxonomy" id="117681"/>
    <lineage>
        <taxon>Bacteria</taxon>
        <taxon>Pseudomonadati</taxon>
        <taxon>Pseudomonadota</taxon>
        <taxon>Gammaproteobacteria</taxon>
        <taxon>Pseudomonadales</taxon>
        <taxon>Pseudomonadaceae</taxon>
        <taxon>Pseudomonas</taxon>
    </lineage>
</organism>
<evidence type="ECO:0000259" key="8">
    <source>
        <dbReference type="PROSITE" id="PS50893"/>
    </source>
</evidence>
<keyword evidence="4" id="KW-0472">Membrane</keyword>
<dbReference type="InterPro" id="IPR050086">
    <property type="entry name" value="MetN_ABC_transporter-like"/>
</dbReference>
<dbReference type="InterPro" id="IPR030679">
    <property type="entry name" value="ABC_ATPase_HisP-typ"/>
</dbReference>
<keyword evidence="3" id="KW-0813">Transport</keyword>
<dbReference type="InterPro" id="IPR003439">
    <property type="entry name" value="ABC_transporter-like_ATP-bd"/>
</dbReference>
<dbReference type="RefSeq" id="WP_152740983.1">
    <property type="nucleotide sequence ID" value="NZ_JACAQA010000004.1"/>
</dbReference>
<evidence type="ECO:0000256" key="6">
    <source>
        <dbReference type="ARBA" id="ARBA00022840"/>
    </source>
</evidence>
<name>A0A7Y8BRF8_9PSED</name>